<gene>
    <name evidence="1" type="primary">KGM_209963</name>
    <name evidence="1" type="ORF">TNIN_488681</name>
</gene>
<dbReference type="AlphaFoldDB" id="A0A8X6XBF2"/>
<reference evidence="1" key="1">
    <citation type="submission" date="2020-08" db="EMBL/GenBank/DDBJ databases">
        <title>Multicomponent nature underlies the extraordinary mechanical properties of spider dragline silk.</title>
        <authorList>
            <person name="Kono N."/>
            <person name="Nakamura H."/>
            <person name="Mori M."/>
            <person name="Yoshida Y."/>
            <person name="Ohtoshi R."/>
            <person name="Malay A.D."/>
            <person name="Moran D.A.P."/>
            <person name="Tomita M."/>
            <person name="Numata K."/>
            <person name="Arakawa K."/>
        </authorList>
    </citation>
    <scope>NUCLEOTIDE SEQUENCE</scope>
</reference>
<keyword evidence="2" id="KW-1185">Reference proteome</keyword>
<organism evidence="1 2">
    <name type="scientific">Trichonephila inaurata madagascariensis</name>
    <dbReference type="NCBI Taxonomy" id="2747483"/>
    <lineage>
        <taxon>Eukaryota</taxon>
        <taxon>Metazoa</taxon>
        <taxon>Ecdysozoa</taxon>
        <taxon>Arthropoda</taxon>
        <taxon>Chelicerata</taxon>
        <taxon>Arachnida</taxon>
        <taxon>Araneae</taxon>
        <taxon>Araneomorphae</taxon>
        <taxon>Entelegynae</taxon>
        <taxon>Araneoidea</taxon>
        <taxon>Nephilidae</taxon>
        <taxon>Trichonephila</taxon>
        <taxon>Trichonephila inaurata</taxon>
    </lineage>
</organism>
<accession>A0A8X6XBF2</accession>
<sequence>MKRMEKFNSYAWTDMVIEQTLMKSMKTEGGVSHGRSTQESVLCKWVFAMYAINTICDEMEKSCTIFLDSTEQHVDDRDSRVKRDNTDVSKLVKWFALHNPFPNTQQLVSLASVMVGNDQINCHKAHEIGLVSMVSKITGLKFNEIKLKRSDQVLPLLIVNKSVKINGCRVSIDPLLLFQRITVSKQFERNLQEYSQYELSPYLSSLIDNEGMRKTTKATLYDNMTPVDFDLYENNVTYIIDESIDITTKQARDDADVLIVETALEELEHHRTAVIVGEDIDLLVILIGCTQTHQEEVGCDTTSAFFKKGKKTFIRILENLPNLDQLAQILQEENCHVQTLHENGIRVLLAICNAPKSENRIDNLCYTQFIRSTKLNKPVQLSNLPPTSAAAHQLCILSSANLINYSIQYFATAKMVVVHAVDRKSGLQCSLACGQCNGQACFNASRYENDLDEDCTFDPEILQDLETNILDDENN</sequence>
<evidence type="ECO:0000313" key="2">
    <source>
        <dbReference type="Proteomes" id="UP000886998"/>
    </source>
</evidence>
<evidence type="ECO:0000313" key="1">
    <source>
        <dbReference type="EMBL" id="GFY50124.1"/>
    </source>
</evidence>
<name>A0A8X6XBF2_9ARAC</name>
<dbReference type="EMBL" id="BMAV01007324">
    <property type="protein sequence ID" value="GFY50124.1"/>
    <property type="molecule type" value="Genomic_DNA"/>
</dbReference>
<comment type="caution">
    <text evidence="1">The sequence shown here is derived from an EMBL/GenBank/DDBJ whole genome shotgun (WGS) entry which is preliminary data.</text>
</comment>
<dbReference type="OrthoDB" id="6753017at2759"/>
<protein>
    <submittedName>
        <fullName evidence="1">Uncharacterized protein</fullName>
    </submittedName>
</protein>
<dbReference type="Proteomes" id="UP000886998">
    <property type="component" value="Unassembled WGS sequence"/>
</dbReference>
<proteinExistence type="predicted"/>